<keyword evidence="7" id="KW-1185">Reference proteome</keyword>
<evidence type="ECO:0000313" key="6">
    <source>
        <dbReference type="EMBL" id="MCM8571126.1"/>
    </source>
</evidence>
<feature type="transmembrane region" description="Helical" evidence="5">
    <location>
        <begin position="190"/>
        <end position="209"/>
    </location>
</feature>
<feature type="transmembrane region" description="Helical" evidence="5">
    <location>
        <begin position="152"/>
        <end position="178"/>
    </location>
</feature>
<dbReference type="PANTHER" id="PTHR43701:SF2">
    <property type="entry name" value="MEMBRANE TRANSPORTER PROTEIN YJNA-RELATED"/>
    <property type="match status" value="1"/>
</dbReference>
<evidence type="ECO:0000313" key="7">
    <source>
        <dbReference type="Proteomes" id="UP001155077"/>
    </source>
</evidence>
<organism evidence="6 7">
    <name type="scientific">Gramella jeungdoensis</name>
    <dbReference type="NCBI Taxonomy" id="708091"/>
    <lineage>
        <taxon>Bacteria</taxon>
        <taxon>Pseudomonadati</taxon>
        <taxon>Bacteroidota</taxon>
        <taxon>Flavobacteriia</taxon>
        <taxon>Flavobacteriales</taxon>
        <taxon>Flavobacteriaceae</taxon>
        <taxon>Christiangramia</taxon>
    </lineage>
</organism>
<comment type="similarity">
    <text evidence="5">Belongs to the 4-toluene sulfonate uptake permease (TSUP) (TC 2.A.102) family.</text>
</comment>
<dbReference type="RefSeq" id="WP_252115840.1">
    <property type="nucleotide sequence ID" value="NZ_JAMSCK010000011.1"/>
</dbReference>
<comment type="subcellular location">
    <subcellularLocation>
        <location evidence="5">Cell membrane</location>
        <topology evidence="5">Multi-pass membrane protein</topology>
    </subcellularLocation>
    <subcellularLocation>
        <location evidence="1">Membrane</location>
        <topology evidence="1">Multi-pass membrane protein</topology>
    </subcellularLocation>
</comment>
<name>A0ABT0Z5X6_9FLAO</name>
<feature type="transmembrane region" description="Helical" evidence="5">
    <location>
        <begin position="248"/>
        <end position="265"/>
    </location>
</feature>
<proteinExistence type="inferred from homology"/>
<dbReference type="InterPro" id="IPR002781">
    <property type="entry name" value="TM_pro_TauE-like"/>
</dbReference>
<dbReference type="EMBL" id="JAMSCK010000011">
    <property type="protein sequence ID" value="MCM8571126.1"/>
    <property type="molecule type" value="Genomic_DNA"/>
</dbReference>
<dbReference type="Proteomes" id="UP001155077">
    <property type="component" value="Unassembled WGS sequence"/>
</dbReference>
<feature type="transmembrane region" description="Helical" evidence="5">
    <location>
        <begin position="12"/>
        <end position="39"/>
    </location>
</feature>
<feature type="transmembrane region" description="Helical" evidence="5">
    <location>
        <begin position="113"/>
        <end position="131"/>
    </location>
</feature>
<feature type="transmembrane region" description="Helical" evidence="5">
    <location>
        <begin position="216"/>
        <end position="236"/>
    </location>
</feature>
<gene>
    <name evidence="6" type="ORF">NE848_17150</name>
</gene>
<reference evidence="6" key="1">
    <citation type="submission" date="2022-06" db="EMBL/GenBank/DDBJ databases">
        <title>Gramella sediminis sp. nov., isolated from deep-sea sediment of the Indian Ocean.</title>
        <authorList>
            <person name="Yang L."/>
        </authorList>
    </citation>
    <scope>NUCLEOTIDE SEQUENCE</scope>
    <source>
        <strain evidence="6">HMD3159</strain>
    </source>
</reference>
<sequence length="266" mass="28692">MDILEILGYFGALLIGVVLGLIGGGGSILTVPVLVYLLAINPVTATAYSLFVVGTSALVGALRNIPKKLIDFRTAIVFAIPAFIAVYLTRKFLVPAIPEEIFTLGSFTLTKGIGIMIFFAIIMIVAAISMIKEKDNGRNLKEEKVSYNYPLIIVEGVVVGLLTGIVGAGGGFLIIPALVLLAKLPMKKAVATSLLIIAIKSLIGFIGDVQNMEINWVFLFIFTGLSIGGIWLGVYLNNFVNGKKLKKAFGWFVLLMGVYIIWSEIY</sequence>
<dbReference type="InterPro" id="IPR051598">
    <property type="entry name" value="TSUP/Inactive_protease-like"/>
</dbReference>
<keyword evidence="3 5" id="KW-1133">Transmembrane helix</keyword>
<evidence type="ECO:0000256" key="4">
    <source>
        <dbReference type="ARBA" id="ARBA00023136"/>
    </source>
</evidence>
<evidence type="ECO:0000256" key="3">
    <source>
        <dbReference type="ARBA" id="ARBA00022989"/>
    </source>
</evidence>
<accession>A0ABT0Z5X6</accession>
<feature type="transmembrane region" description="Helical" evidence="5">
    <location>
        <begin position="74"/>
        <end position="93"/>
    </location>
</feature>
<protein>
    <recommendedName>
        <fullName evidence="5">Probable membrane transporter protein</fullName>
    </recommendedName>
</protein>
<keyword evidence="4 5" id="KW-0472">Membrane</keyword>
<feature type="transmembrane region" description="Helical" evidence="5">
    <location>
        <begin position="45"/>
        <end position="62"/>
    </location>
</feature>
<dbReference type="PANTHER" id="PTHR43701">
    <property type="entry name" value="MEMBRANE TRANSPORTER PROTEIN MJ0441-RELATED"/>
    <property type="match status" value="1"/>
</dbReference>
<evidence type="ECO:0000256" key="1">
    <source>
        <dbReference type="ARBA" id="ARBA00004141"/>
    </source>
</evidence>
<evidence type="ECO:0000256" key="5">
    <source>
        <dbReference type="RuleBase" id="RU363041"/>
    </source>
</evidence>
<comment type="caution">
    <text evidence="6">The sequence shown here is derived from an EMBL/GenBank/DDBJ whole genome shotgun (WGS) entry which is preliminary data.</text>
</comment>
<keyword evidence="2 5" id="KW-0812">Transmembrane</keyword>
<evidence type="ECO:0000256" key="2">
    <source>
        <dbReference type="ARBA" id="ARBA00022692"/>
    </source>
</evidence>
<keyword evidence="5" id="KW-1003">Cell membrane</keyword>
<dbReference type="Pfam" id="PF01925">
    <property type="entry name" value="TauE"/>
    <property type="match status" value="1"/>
</dbReference>